<name>A0AAW0IFD8_QUESU</name>
<comment type="caution">
    <text evidence="1">The sequence shown here is derived from an EMBL/GenBank/DDBJ whole genome shotgun (WGS) entry which is preliminary data.</text>
</comment>
<keyword evidence="2" id="KW-1185">Reference proteome</keyword>
<dbReference type="AlphaFoldDB" id="A0AAW0IFD8"/>
<organism evidence="1 2">
    <name type="scientific">Quercus suber</name>
    <name type="common">Cork oak</name>
    <dbReference type="NCBI Taxonomy" id="58331"/>
    <lineage>
        <taxon>Eukaryota</taxon>
        <taxon>Viridiplantae</taxon>
        <taxon>Streptophyta</taxon>
        <taxon>Embryophyta</taxon>
        <taxon>Tracheophyta</taxon>
        <taxon>Spermatophyta</taxon>
        <taxon>Magnoliopsida</taxon>
        <taxon>eudicotyledons</taxon>
        <taxon>Gunneridae</taxon>
        <taxon>Pentapetalae</taxon>
        <taxon>rosids</taxon>
        <taxon>fabids</taxon>
        <taxon>Fagales</taxon>
        <taxon>Fagaceae</taxon>
        <taxon>Quercus</taxon>
    </lineage>
</organism>
<gene>
    <name evidence="1" type="ORF">CFP56_005847</name>
</gene>
<dbReference type="Proteomes" id="UP000237347">
    <property type="component" value="Unassembled WGS sequence"/>
</dbReference>
<reference evidence="1 2" key="1">
    <citation type="journal article" date="2018" name="Sci. Data">
        <title>The draft genome sequence of cork oak.</title>
        <authorList>
            <person name="Ramos A.M."/>
            <person name="Usie A."/>
            <person name="Barbosa P."/>
            <person name="Barros P.M."/>
            <person name="Capote T."/>
            <person name="Chaves I."/>
            <person name="Simoes F."/>
            <person name="Abreu I."/>
            <person name="Carrasquinho I."/>
            <person name="Faro C."/>
            <person name="Guimaraes J.B."/>
            <person name="Mendonca D."/>
            <person name="Nobrega F."/>
            <person name="Rodrigues L."/>
            <person name="Saibo N.J.M."/>
            <person name="Varela M.C."/>
            <person name="Egas C."/>
            <person name="Matos J."/>
            <person name="Miguel C.M."/>
            <person name="Oliveira M.M."/>
            <person name="Ricardo C.P."/>
            <person name="Goncalves S."/>
        </authorList>
    </citation>
    <scope>NUCLEOTIDE SEQUENCE [LARGE SCALE GENOMIC DNA]</scope>
    <source>
        <strain evidence="2">cv. HL8</strain>
    </source>
</reference>
<evidence type="ECO:0000313" key="1">
    <source>
        <dbReference type="EMBL" id="KAK7813098.1"/>
    </source>
</evidence>
<protein>
    <submittedName>
        <fullName evidence="1">Uncharacterized protein</fullName>
    </submittedName>
</protein>
<evidence type="ECO:0000313" key="2">
    <source>
        <dbReference type="Proteomes" id="UP000237347"/>
    </source>
</evidence>
<accession>A0AAW0IFD8</accession>
<sequence length="68" mass="7700">MMNGNKTIHLLGLFTFNEGTIHVPEELVDDEHPLQYEPFGHIDYVRSEEGQGAENPIKVIQSALLDNH</sequence>
<dbReference type="EMBL" id="PKMF04001302">
    <property type="protein sequence ID" value="KAK7813098.1"/>
    <property type="molecule type" value="Genomic_DNA"/>
</dbReference>
<proteinExistence type="predicted"/>